<proteinExistence type="predicted"/>
<feature type="non-terminal residue" evidence="1">
    <location>
        <position position="106"/>
    </location>
</feature>
<accession>A0A699X0R6</accession>
<organism evidence="1">
    <name type="scientific">Tanacetum cinerariifolium</name>
    <name type="common">Dalmatian daisy</name>
    <name type="synonym">Chrysanthemum cinerariifolium</name>
    <dbReference type="NCBI Taxonomy" id="118510"/>
    <lineage>
        <taxon>Eukaryota</taxon>
        <taxon>Viridiplantae</taxon>
        <taxon>Streptophyta</taxon>
        <taxon>Embryophyta</taxon>
        <taxon>Tracheophyta</taxon>
        <taxon>Spermatophyta</taxon>
        <taxon>Magnoliopsida</taxon>
        <taxon>eudicotyledons</taxon>
        <taxon>Gunneridae</taxon>
        <taxon>Pentapetalae</taxon>
        <taxon>asterids</taxon>
        <taxon>campanulids</taxon>
        <taxon>Asterales</taxon>
        <taxon>Asteraceae</taxon>
        <taxon>Asteroideae</taxon>
        <taxon>Anthemideae</taxon>
        <taxon>Anthemidinae</taxon>
        <taxon>Tanacetum</taxon>
    </lineage>
</organism>
<name>A0A699X0R6_TANCI</name>
<sequence length="106" mass="10522">EREVAAQLAAGLHAVAQLRANLVLEQREVVVDFTEHVALAGAVGVFHALHVAVGGQHAQVLGFAEAGGHVALPGLGDVAHAQRGLFGGGRLVAAVAVVEAVVGAAG</sequence>
<reference evidence="1" key="1">
    <citation type="journal article" date="2019" name="Sci. Rep.">
        <title>Draft genome of Tanacetum cinerariifolium, the natural source of mosquito coil.</title>
        <authorList>
            <person name="Yamashiro T."/>
            <person name="Shiraishi A."/>
            <person name="Satake H."/>
            <person name="Nakayama K."/>
        </authorList>
    </citation>
    <scope>NUCLEOTIDE SEQUENCE</scope>
</reference>
<feature type="non-terminal residue" evidence="1">
    <location>
        <position position="1"/>
    </location>
</feature>
<evidence type="ECO:0000313" key="1">
    <source>
        <dbReference type="EMBL" id="GFD52643.1"/>
    </source>
</evidence>
<comment type="caution">
    <text evidence="1">The sequence shown here is derived from an EMBL/GenBank/DDBJ whole genome shotgun (WGS) entry which is preliminary data.</text>
</comment>
<dbReference type="EMBL" id="BKCJ011784704">
    <property type="protein sequence ID" value="GFD52643.1"/>
    <property type="molecule type" value="Genomic_DNA"/>
</dbReference>
<dbReference type="AlphaFoldDB" id="A0A699X0R6"/>
<gene>
    <name evidence="1" type="ORF">Tci_924612</name>
</gene>
<protein>
    <submittedName>
        <fullName evidence="1">Uncharacterized protein</fullName>
    </submittedName>
</protein>